<accession>A0ABD3ULP6</accession>
<evidence type="ECO:0000313" key="3">
    <source>
        <dbReference type="Proteomes" id="UP001634393"/>
    </source>
</evidence>
<name>A0ABD3ULP6_9LAMI</name>
<protein>
    <recommendedName>
        <fullName evidence="1">Myb/SANT-like domain-containing protein</fullName>
    </recommendedName>
</protein>
<dbReference type="InterPro" id="IPR024752">
    <property type="entry name" value="Myb/SANT-like_dom"/>
</dbReference>
<feature type="domain" description="Myb/SANT-like" evidence="1">
    <location>
        <begin position="18"/>
        <end position="108"/>
    </location>
</feature>
<dbReference type="Pfam" id="PF12776">
    <property type="entry name" value="Myb_DNA-bind_3"/>
    <property type="match status" value="1"/>
</dbReference>
<reference evidence="2 3" key="1">
    <citation type="submission" date="2024-12" db="EMBL/GenBank/DDBJ databases">
        <title>The unique morphological basis and parallel evolutionary history of personate flowers in Penstemon.</title>
        <authorList>
            <person name="Depatie T.H."/>
            <person name="Wessinger C.A."/>
        </authorList>
    </citation>
    <scope>NUCLEOTIDE SEQUENCE [LARGE SCALE GENOMIC DNA]</scope>
    <source>
        <strain evidence="2">WTNN_2</strain>
        <tissue evidence="2">Leaf</tissue>
    </source>
</reference>
<sequence length="198" mass="22893">MPKTRRMRSEMNKINDGWSHEENVFFIDLLLQEVKNGSCKEVASMTGACQRISGAMNGHFNRRFGLFAVKKKVEWLRHWNKVFNKFLHTPGVWYDKQNCQSHVNSFYWRYVDHKEESPMFRDFRLNGEPYCLKLQAIFDDHDVATLPKDLTGSPEWPIHVRDSSDDEMAVVPYAEAGCSSSPLPVLLFDSGSNLSDVD</sequence>
<proteinExistence type="predicted"/>
<evidence type="ECO:0000313" key="2">
    <source>
        <dbReference type="EMBL" id="KAL3849691.1"/>
    </source>
</evidence>
<organism evidence="2 3">
    <name type="scientific">Penstemon smallii</name>
    <dbReference type="NCBI Taxonomy" id="265156"/>
    <lineage>
        <taxon>Eukaryota</taxon>
        <taxon>Viridiplantae</taxon>
        <taxon>Streptophyta</taxon>
        <taxon>Embryophyta</taxon>
        <taxon>Tracheophyta</taxon>
        <taxon>Spermatophyta</taxon>
        <taxon>Magnoliopsida</taxon>
        <taxon>eudicotyledons</taxon>
        <taxon>Gunneridae</taxon>
        <taxon>Pentapetalae</taxon>
        <taxon>asterids</taxon>
        <taxon>lamiids</taxon>
        <taxon>Lamiales</taxon>
        <taxon>Plantaginaceae</taxon>
        <taxon>Cheloneae</taxon>
        <taxon>Penstemon</taxon>
    </lineage>
</organism>
<gene>
    <name evidence="2" type="ORF">ACJIZ3_011573</name>
</gene>
<evidence type="ECO:0000259" key="1">
    <source>
        <dbReference type="Pfam" id="PF12776"/>
    </source>
</evidence>
<comment type="caution">
    <text evidence="2">The sequence shown here is derived from an EMBL/GenBank/DDBJ whole genome shotgun (WGS) entry which is preliminary data.</text>
</comment>
<keyword evidence="3" id="KW-1185">Reference proteome</keyword>
<dbReference type="EMBL" id="JBJXBP010000001">
    <property type="protein sequence ID" value="KAL3849691.1"/>
    <property type="molecule type" value="Genomic_DNA"/>
</dbReference>
<dbReference type="AlphaFoldDB" id="A0ABD3ULP6"/>
<dbReference type="Proteomes" id="UP001634393">
    <property type="component" value="Unassembled WGS sequence"/>
</dbReference>